<accession>A0A0K2UGA9</accession>
<protein>
    <submittedName>
        <fullName evidence="1">Uncharacterized protein</fullName>
    </submittedName>
</protein>
<proteinExistence type="predicted"/>
<evidence type="ECO:0000313" key="1">
    <source>
        <dbReference type="EMBL" id="CDW37259.1"/>
    </source>
</evidence>
<dbReference type="EMBL" id="HACA01019898">
    <property type="protein sequence ID" value="CDW37259.1"/>
    <property type="molecule type" value="Transcribed_RNA"/>
</dbReference>
<organism evidence="1">
    <name type="scientific">Lepeophtheirus salmonis</name>
    <name type="common">Salmon louse</name>
    <name type="synonym">Caligus salmonis</name>
    <dbReference type="NCBI Taxonomy" id="72036"/>
    <lineage>
        <taxon>Eukaryota</taxon>
        <taxon>Metazoa</taxon>
        <taxon>Ecdysozoa</taxon>
        <taxon>Arthropoda</taxon>
        <taxon>Crustacea</taxon>
        <taxon>Multicrustacea</taxon>
        <taxon>Hexanauplia</taxon>
        <taxon>Copepoda</taxon>
        <taxon>Siphonostomatoida</taxon>
        <taxon>Caligidae</taxon>
        <taxon>Lepeophtheirus</taxon>
    </lineage>
</organism>
<sequence length="99" mass="11251">QLLIIANNITNNSQPAHMSVQNRKKKTYCYCSDNNAYGKGLENLKMFISPLHNMEQRELWISRLLKGSMRMGPCGSLIIGVAYIPNICITRKYNSTRGD</sequence>
<dbReference type="AlphaFoldDB" id="A0A0K2UGA9"/>
<reference evidence="1" key="1">
    <citation type="submission" date="2014-05" db="EMBL/GenBank/DDBJ databases">
        <authorList>
            <person name="Chronopoulou M."/>
        </authorList>
    </citation>
    <scope>NUCLEOTIDE SEQUENCE</scope>
    <source>
        <tissue evidence="1">Whole organism</tissue>
    </source>
</reference>
<name>A0A0K2UGA9_LEPSM</name>
<feature type="non-terminal residue" evidence="1">
    <location>
        <position position="1"/>
    </location>
</feature>